<evidence type="ECO:0000313" key="3">
    <source>
        <dbReference type="Proteomes" id="UP000515151"/>
    </source>
</evidence>
<dbReference type="AlphaFoldDB" id="A0A6P8DVP1"/>
<dbReference type="GeneID" id="116208145"/>
<dbReference type="SUPFAM" id="SSF53474">
    <property type="entry name" value="alpha/beta-Hydrolases"/>
    <property type="match status" value="1"/>
</dbReference>
<evidence type="ECO:0000256" key="2">
    <source>
        <dbReference type="SAM" id="SignalP"/>
    </source>
</evidence>
<protein>
    <submittedName>
        <fullName evidence="4">Serine carboxypeptidase-like 1 isoform X1</fullName>
    </submittedName>
</protein>
<gene>
    <name evidence="4" type="primary">LOC116208145</name>
</gene>
<dbReference type="OrthoDB" id="443318at2759"/>
<dbReference type="RefSeq" id="XP_031397266.1">
    <property type="nucleotide sequence ID" value="XM_031541406.1"/>
</dbReference>
<reference evidence="4" key="2">
    <citation type="submission" date="2025-08" db="UniProtKB">
        <authorList>
            <consortium name="RefSeq"/>
        </authorList>
    </citation>
    <scope>IDENTIFICATION</scope>
    <source>
        <tissue evidence="4">Leaf</tissue>
    </source>
</reference>
<dbReference type="Gene3D" id="3.40.50.1820">
    <property type="entry name" value="alpha/beta hydrolase"/>
    <property type="match status" value="1"/>
</dbReference>
<dbReference type="GO" id="GO:0006508">
    <property type="term" value="P:proteolysis"/>
    <property type="evidence" value="ECO:0007669"/>
    <property type="project" value="InterPro"/>
</dbReference>
<proteinExistence type="inferred from homology"/>
<sequence length="236" mass="26331">MASRVILLHHCSSTFFIFFKWVPVVICGLLLSSTCSACSSASYVESLPGFGPLPFKLETGYVGVDEKDEVQLFYYFVESERNPLEDPLVLWLTGGPGCSGISGLVYEIGPLRFNKIKYNGTLPSLTINPFSWTKVSSVIFIDAPVGTGFSYSKTWESSWTGDRLHAHQCYTFLRKWLLNHLGFIDNPVYIAGDSYSGMIVPLIAQEILDGDAAASTKQRRVKHRRMVKKLAKDSKI</sequence>
<comment type="similarity">
    <text evidence="1">Belongs to the peptidase S10 family.</text>
</comment>
<evidence type="ECO:0000313" key="4">
    <source>
        <dbReference type="RefSeq" id="XP_031397266.1"/>
    </source>
</evidence>
<dbReference type="GO" id="GO:0019748">
    <property type="term" value="P:secondary metabolic process"/>
    <property type="evidence" value="ECO:0007669"/>
    <property type="project" value="TreeGrafter"/>
</dbReference>
<feature type="chain" id="PRO_5028040697" evidence="2">
    <location>
        <begin position="38"/>
        <end position="236"/>
    </location>
</feature>
<dbReference type="InterPro" id="IPR029058">
    <property type="entry name" value="AB_hydrolase_fold"/>
</dbReference>
<feature type="signal peptide" evidence="2">
    <location>
        <begin position="1"/>
        <end position="37"/>
    </location>
</feature>
<dbReference type="GO" id="GO:0004185">
    <property type="term" value="F:serine-type carboxypeptidase activity"/>
    <property type="evidence" value="ECO:0007669"/>
    <property type="project" value="InterPro"/>
</dbReference>
<dbReference type="PANTHER" id="PTHR11802">
    <property type="entry name" value="SERINE PROTEASE FAMILY S10 SERINE CARBOXYPEPTIDASE"/>
    <property type="match status" value="1"/>
</dbReference>
<evidence type="ECO:0000256" key="1">
    <source>
        <dbReference type="ARBA" id="ARBA00009431"/>
    </source>
</evidence>
<dbReference type="InterPro" id="IPR001563">
    <property type="entry name" value="Peptidase_S10"/>
</dbReference>
<dbReference type="GO" id="GO:0016747">
    <property type="term" value="F:acyltransferase activity, transferring groups other than amino-acyl groups"/>
    <property type="evidence" value="ECO:0007669"/>
    <property type="project" value="TreeGrafter"/>
</dbReference>
<dbReference type="PANTHER" id="PTHR11802:SF450">
    <property type="entry name" value="SERINE CARBOXYPEPTIDASE-LIKE 7"/>
    <property type="match status" value="1"/>
</dbReference>
<accession>A0A6P8DVP1</accession>
<organism evidence="3 4">
    <name type="scientific">Punica granatum</name>
    <name type="common">Pomegranate</name>
    <dbReference type="NCBI Taxonomy" id="22663"/>
    <lineage>
        <taxon>Eukaryota</taxon>
        <taxon>Viridiplantae</taxon>
        <taxon>Streptophyta</taxon>
        <taxon>Embryophyta</taxon>
        <taxon>Tracheophyta</taxon>
        <taxon>Spermatophyta</taxon>
        <taxon>Magnoliopsida</taxon>
        <taxon>eudicotyledons</taxon>
        <taxon>Gunneridae</taxon>
        <taxon>Pentapetalae</taxon>
        <taxon>rosids</taxon>
        <taxon>malvids</taxon>
        <taxon>Myrtales</taxon>
        <taxon>Lythraceae</taxon>
        <taxon>Punica</taxon>
    </lineage>
</organism>
<dbReference type="Proteomes" id="UP000515151">
    <property type="component" value="Chromosome 5"/>
</dbReference>
<reference evidence="3" key="1">
    <citation type="journal article" date="2020" name="Plant Biotechnol. J.">
        <title>The pomegranate (Punica granatum L.) draft genome dissects genetic divergence between soft- and hard-seeded cultivars.</title>
        <authorList>
            <person name="Luo X."/>
            <person name="Li H."/>
            <person name="Wu Z."/>
            <person name="Yao W."/>
            <person name="Zhao P."/>
            <person name="Cao D."/>
            <person name="Yu H."/>
            <person name="Li K."/>
            <person name="Poudel K."/>
            <person name="Zhao D."/>
            <person name="Zhang F."/>
            <person name="Xia X."/>
            <person name="Chen L."/>
            <person name="Wang Q."/>
            <person name="Jing D."/>
            <person name="Cao S."/>
        </authorList>
    </citation>
    <scope>NUCLEOTIDE SEQUENCE [LARGE SCALE GENOMIC DNA]</scope>
    <source>
        <strain evidence="3">cv. Tunisia</strain>
    </source>
</reference>
<name>A0A6P8DVP1_PUNGR</name>
<dbReference type="PRINTS" id="PR00724">
    <property type="entry name" value="CRBOXYPTASEC"/>
</dbReference>
<keyword evidence="2" id="KW-0732">Signal</keyword>
<keyword evidence="3" id="KW-1185">Reference proteome</keyword>
<dbReference type="Pfam" id="PF00450">
    <property type="entry name" value="Peptidase_S10"/>
    <property type="match status" value="1"/>
</dbReference>